<feature type="compositionally biased region" description="Basic and acidic residues" evidence="1">
    <location>
        <begin position="416"/>
        <end position="442"/>
    </location>
</feature>
<evidence type="ECO:0000256" key="1">
    <source>
        <dbReference type="SAM" id="MobiDB-lite"/>
    </source>
</evidence>
<feature type="compositionally biased region" description="Basic and acidic residues" evidence="1">
    <location>
        <begin position="495"/>
        <end position="529"/>
    </location>
</feature>
<proteinExistence type="predicted"/>
<feature type="compositionally biased region" description="Acidic residues" evidence="1">
    <location>
        <begin position="729"/>
        <end position="741"/>
    </location>
</feature>
<name>A0AAN7VGJ7_9COLE</name>
<feature type="region of interest" description="Disordered" evidence="1">
    <location>
        <begin position="679"/>
        <end position="741"/>
    </location>
</feature>
<gene>
    <name evidence="2" type="ORF">RI129_002439</name>
</gene>
<organism evidence="2 3">
    <name type="scientific">Pyrocoelia pectoralis</name>
    <dbReference type="NCBI Taxonomy" id="417401"/>
    <lineage>
        <taxon>Eukaryota</taxon>
        <taxon>Metazoa</taxon>
        <taxon>Ecdysozoa</taxon>
        <taxon>Arthropoda</taxon>
        <taxon>Hexapoda</taxon>
        <taxon>Insecta</taxon>
        <taxon>Pterygota</taxon>
        <taxon>Neoptera</taxon>
        <taxon>Endopterygota</taxon>
        <taxon>Coleoptera</taxon>
        <taxon>Polyphaga</taxon>
        <taxon>Elateriformia</taxon>
        <taxon>Elateroidea</taxon>
        <taxon>Lampyridae</taxon>
        <taxon>Lampyrinae</taxon>
        <taxon>Pyrocoelia</taxon>
    </lineage>
</organism>
<dbReference type="Proteomes" id="UP001329430">
    <property type="component" value="Chromosome 2"/>
</dbReference>
<protein>
    <submittedName>
        <fullName evidence="2">Uncharacterized protein</fullName>
    </submittedName>
</protein>
<sequence>MVYESDFYTTRRYRTSPSLSTYTVSYLPSKQVRILPGLGKVHVVHTYDRIVPYVGHKRLTVVSAPPQIFKVRPSVLLREFDRIQYKYRPAVTYSYVNNYLNSDSAVRINYIGNSIPDYSYLYNTPTYYHSVVGRPSRLYYDILGYPRWSRYWYRYWYDLPSSRYSDYYDSNIISYSRQWPSYWYRWYLNYWSPSKTWFDNSLSHLSLKYPPLTWYNYDYPYWSKYRTSYSLPYYWTPYYNWSRYWRSAWNNSWYRWYDLTFNDETSRIRADAAGLLKRVHAPTVRSPLSLVPYNTRYSEPILSSRITSDDYIYKMLSTSPHNAKIQYTTYYSEPIKRFLGPSHLAAITYSGGKGYGRRPNHITLILNDPVKNDIQLLSYYINKFRNEKALMAKETGPLSPARPSRHFSKVSQLPDPVKEEKSDPSDRSAIRMAKPSKEDVEAKLKRQKEIARLAEEKTLAEEAARKKAQALKEEAARKAEIARQEELAAQAAAERAAELERKADEARQEELRRQAELERKRQEEEENARLAEERRLAELAKAEEERQQLLRLEEIARQAEEERERELARQAEELAELARQEAELEEQARKEAEASALAKQQDELAELQRQEAALLELEKQEKELAELAKQEAELAELAKHEADLAKQEAEIADLATQEAELAELQLKQLAELDALEAEAKAFEHTLDEEGPTEESPAHAEETEECQEEHPYPTADVEEEHHEDYAVQEPEVEPQEEEQEEE</sequence>
<evidence type="ECO:0000313" key="3">
    <source>
        <dbReference type="Proteomes" id="UP001329430"/>
    </source>
</evidence>
<evidence type="ECO:0000313" key="2">
    <source>
        <dbReference type="EMBL" id="KAK5647547.1"/>
    </source>
</evidence>
<dbReference type="AlphaFoldDB" id="A0AAN7VGJ7"/>
<comment type="caution">
    <text evidence="2">The sequence shown here is derived from an EMBL/GenBank/DDBJ whole genome shotgun (WGS) entry which is preliminary data.</text>
</comment>
<accession>A0AAN7VGJ7</accession>
<dbReference type="EMBL" id="JAVRBK010000002">
    <property type="protein sequence ID" value="KAK5647547.1"/>
    <property type="molecule type" value="Genomic_DNA"/>
</dbReference>
<feature type="region of interest" description="Disordered" evidence="1">
    <location>
        <begin position="493"/>
        <end position="529"/>
    </location>
</feature>
<reference evidence="2 3" key="1">
    <citation type="journal article" date="2024" name="Insects">
        <title>An Improved Chromosome-Level Genome Assembly of the Firefly Pyrocoelia pectoralis.</title>
        <authorList>
            <person name="Fu X."/>
            <person name="Meyer-Rochow V.B."/>
            <person name="Ballantyne L."/>
            <person name="Zhu X."/>
        </authorList>
    </citation>
    <scope>NUCLEOTIDE SEQUENCE [LARGE SCALE GENOMIC DNA]</scope>
    <source>
        <strain evidence="2">XCY_ONT2</strain>
    </source>
</reference>
<feature type="region of interest" description="Disordered" evidence="1">
    <location>
        <begin position="578"/>
        <end position="603"/>
    </location>
</feature>
<feature type="compositionally biased region" description="Basic and acidic residues" evidence="1">
    <location>
        <begin position="578"/>
        <end position="593"/>
    </location>
</feature>
<keyword evidence="3" id="KW-1185">Reference proteome</keyword>
<feature type="region of interest" description="Disordered" evidence="1">
    <location>
        <begin position="395"/>
        <end position="442"/>
    </location>
</feature>